<accession>A0A5K7X6Z2</accession>
<evidence type="ECO:0000313" key="2">
    <source>
        <dbReference type="Proteomes" id="UP000326837"/>
    </source>
</evidence>
<protein>
    <submittedName>
        <fullName evidence="1">Uncharacterized protein</fullName>
    </submittedName>
</protein>
<keyword evidence="2" id="KW-1185">Reference proteome</keyword>
<gene>
    <name evidence="1" type="ORF">PLANPX_2116</name>
</gene>
<dbReference type="EMBL" id="AP021861">
    <property type="protein sequence ID" value="BBO32504.1"/>
    <property type="molecule type" value="Genomic_DNA"/>
</dbReference>
<organism evidence="1 2">
    <name type="scientific">Lacipirellula parvula</name>
    <dbReference type="NCBI Taxonomy" id="2650471"/>
    <lineage>
        <taxon>Bacteria</taxon>
        <taxon>Pseudomonadati</taxon>
        <taxon>Planctomycetota</taxon>
        <taxon>Planctomycetia</taxon>
        <taxon>Pirellulales</taxon>
        <taxon>Lacipirellulaceae</taxon>
        <taxon>Lacipirellula</taxon>
    </lineage>
</organism>
<sequence length="76" mass="7872">MTTFKAGGYVRQIVPSDEPLPDSLEFIYVGTVGEVSILNSDGTGVTGMPVVAGTQLDLKAFKVTAATASLFGVFTS</sequence>
<name>A0A5K7X6Z2_9BACT</name>
<reference evidence="2" key="1">
    <citation type="submission" date="2019-10" db="EMBL/GenBank/DDBJ databases">
        <title>Lacipirellula parvula gen. nov., sp. nov., representing a lineage of planctomycetes widespread in freshwater anoxic habitats, and description of the family Lacipirellulaceae.</title>
        <authorList>
            <person name="Dedysh S.N."/>
            <person name="Kulichevskaya I.S."/>
            <person name="Beletsky A.V."/>
            <person name="Rakitin A.L."/>
            <person name="Mardanov A.V."/>
            <person name="Ivanova A.A."/>
            <person name="Saltykova V.X."/>
            <person name="Rijpstra W.I.C."/>
            <person name="Sinninghe Damste J.S."/>
            <person name="Ravin N.V."/>
        </authorList>
    </citation>
    <scope>NUCLEOTIDE SEQUENCE [LARGE SCALE GENOMIC DNA]</scope>
    <source>
        <strain evidence="2">PX69</strain>
    </source>
</reference>
<dbReference type="Proteomes" id="UP000326837">
    <property type="component" value="Chromosome"/>
</dbReference>
<dbReference type="AlphaFoldDB" id="A0A5K7X6Z2"/>
<dbReference type="KEGG" id="lpav:PLANPX_2116"/>
<evidence type="ECO:0000313" key="1">
    <source>
        <dbReference type="EMBL" id="BBO32504.1"/>
    </source>
</evidence>
<proteinExistence type="predicted"/>
<dbReference type="RefSeq" id="WP_152098458.1">
    <property type="nucleotide sequence ID" value="NZ_AP021861.1"/>
</dbReference>